<evidence type="ECO:0000313" key="7">
    <source>
        <dbReference type="EMBL" id="CAA0100618.1"/>
    </source>
</evidence>
<dbReference type="InterPro" id="IPR001638">
    <property type="entry name" value="Solute-binding_3/MltF_N"/>
</dbReference>
<dbReference type="InterPro" id="IPR023346">
    <property type="entry name" value="Lysozyme-like_dom_sf"/>
</dbReference>
<comment type="similarity">
    <text evidence="2">Belongs to the transglycosylase Slt family.</text>
</comment>
<protein>
    <submittedName>
        <fullName evidence="7">Membrane-bound lytic murein transglycosylase F</fullName>
        <ecNumber evidence="7">4.2.2.-</ecNumber>
    </submittedName>
</protein>
<comment type="subcellular location">
    <subcellularLocation>
        <location evidence="1">Cell outer membrane</location>
        <topology evidence="1">Peripheral membrane protein</topology>
    </subcellularLocation>
</comment>
<dbReference type="GO" id="GO:0009279">
    <property type="term" value="C:cell outer membrane"/>
    <property type="evidence" value="ECO:0007669"/>
    <property type="project" value="UniProtKB-SubCell"/>
</dbReference>
<dbReference type="Proteomes" id="UP000434580">
    <property type="component" value="Unassembled WGS sequence"/>
</dbReference>
<dbReference type="NCBIfam" id="NF008112">
    <property type="entry name" value="PRK10859.1"/>
    <property type="match status" value="1"/>
</dbReference>
<dbReference type="EMBL" id="CACSII010000008">
    <property type="protein sequence ID" value="CAA0100618.1"/>
    <property type="molecule type" value="Genomic_DNA"/>
</dbReference>
<dbReference type="Pfam" id="PF01464">
    <property type="entry name" value="SLT"/>
    <property type="match status" value="1"/>
</dbReference>
<dbReference type="InterPro" id="IPR000189">
    <property type="entry name" value="Transglyc_AS"/>
</dbReference>
<dbReference type="PANTHER" id="PTHR35936">
    <property type="entry name" value="MEMBRANE-BOUND LYTIC MUREIN TRANSGLYCOSYLASE F"/>
    <property type="match status" value="1"/>
</dbReference>
<dbReference type="PROSITE" id="PS00922">
    <property type="entry name" value="TRANSGLYCOSYLASE"/>
    <property type="match status" value="1"/>
</dbReference>
<keyword evidence="5" id="KW-0998">Cell outer membrane</keyword>
<dbReference type="SUPFAM" id="SSF53955">
    <property type="entry name" value="Lysozyme-like"/>
    <property type="match status" value="1"/>
</dbReference>
<dbReference type="GO" id="GO:0008933">
    <property type="term" value="F:peptidoglycan lytic transglycosylase activity"/>
    <property type="evidence" value="ECO:0007669"/>
    <property type="project" value="InterPro"/>
</dbReference>
<keyword evidence="4" id="KW-0732">Signal</keyword>
<name>A0A5S9PAK3_9GAMM</name>
<dbReference type="SUPFAM" id="SSF53850">
    <property type="entry name" value="Periplasmic binding protein-like II"/>
    <property type="match status" value="1"/>
</dbReference>
<proteinExistence type="inferred from homology"/>
<dbReference type="CDD" id="cd01009">
    <property type="entry name" value="PBP2_YfhD_N"/>
    <property type="match status" value="1"/>
</dbReference>
<organism evidence="7 8">
    <name type="scientific">BD1-7 clade bacterium</name>
    <dbReference type="NCBI Taxonomy" id="2029982"/>
    <lineage>
        <taxon>Bacteria</taxon>
        <taxon>Pseudomonadati</taxon>
        <taxon>Pseudomonadota</taxon>
        <taxon>Gammaproteobacteria</taxon>
        <taxon>Cellvibrionales</taxon>
        <taxon>Spongiibacteraceae</taxon>
        <taxon>BD1-7 clade</taxon>
    </lineage>
</organism>
<comment type="similarity">
    <text evidence="3">Belongs to the bacterial solute-binding protein 3 family.</text>
</comment>
<accession>A0A5S9PAK3</accession>
<dbReference type="PANTHER" id="PTHR35936:SF32">
    <property type="entry name" value="MEMBRANE-BOUND LYTIC MUREIN TRANSGLYCOSYLASE F"/>
    <property type="match status" value="1"/>
</dbReference>
<evidence type="ECO:0000259" key="6">
    <source>
        <dbReference type="SMART" id="SM00062"/>
    </source>
</evidence>
<dbReference type="InterPro" id="IPR008258">
    <property type="entry name" value="Transglycosylase_SLT_dom_1"/>
</dbReference>
<evidence type="ECO:0000256" key="1">
    <source>
        <dbReference type="ARBA" id="ARBA00004339"/>
    </source>
</evidence>
<dbReference type="Gene3D" id="1.10.530.10">
    <property type="match status" value="1"/>
</dbReference>
<dbReference type="CDD" id="cd13403">
    <property type="entry name" value="MLTF-like"/>
    <property type="match status" value="1"/>
</dbReference>
<dbReference type="EC" id="4.2.2.-" evidence="7"/>
<dbReference type="Gene3D" id="3.40.190.10">
    <property type="entry name" value="Periplasmic binding protein-like II"/>
    <property type="match status" value="2"/>
</dbReference>
<evidence type="ECO:0000256" key="2">
    <source>
        <dbReference type="ARBA" id="ARBA00007734"/>
    </source>
</evidence>
<dbReference type="SMART" id="SM00062">
    <property type="entry name" value="PBPb"/>
    <property type="match status" value="1"/>
</dbReference>
<dbReference type="Pfam" id="PF00497">
    <property type="entry name" value="SBP_bac_3"/>
    <property type="match status" value="1"/>
</dbReference>
<keyword evidence="7" id="KW-0456">Lyase</keyword>
<evidence type="ECO:0000313" key="8">
    <source>
        <dbReference type="Proteomes" id="UP000434580"/>
    </source>
</evidence>
<feature type="domain" description="Solute-binding protein family 3/N-terminal" evidence="6">
    <location>
        <begin position="42"/>
        <end position="262"/>
    </location>
</feature>
<dbReference type="AlphaFoldDB" id="A0A5S9PAK3"/>
<evidence type="ECO:0000256" key="5">
    <source>
        <dbReference type="ARBA" id="ARBA00023237"/>
    </source>
</evidence>
<reference evidence="7 8" key="1">
    <citation type="submission" date="2019-11" db="EMBL/GenBank/DDBJ databases">
        <authorList>
            <person name="Holert J."/>
        </authorList>
    </citation>
    <scope>NUCLEOTIDE SEQUENCE [LARGE SCALE GENOMIC DNA]</scope>
    <source>
        <strain evidence="7">BC5_2</strain>
    </source>
</reference>
<keyword evidence="5" id="KW-0472">Membrane</keyword>
<evidence type="ECO:0000256" key="3">
    <source>
        <dbReference type="ARBA" id="ARBA00010333"/>
    </source>
</evidence>
<gene>
    <name evidence="7" type="primary">mltF</name>
    <name evidence="7" type="ORF">DPBNPPHM_03818</name>
</gene>
<sequence>MTILMVTALVSGCSENEQIPADATNASSSGLPAPTEIPTLTAITVISDTTYFEGPKGADGFEYTLLEKFSREHGYDLNLIIADDEVDLYDAMMKGQADIALPGLPTPFSRQDDVLPVAHIFDVTTQLIYRRGSSRPRAFDDLIGTKIVVRDTEQYRQKYAFLKEHYPELDWQFVDKPFEELVKQVHDGAIDHTLVDSHYYLGLRAIYTRTKVAFDIYYPESLSWLIPPTHDEKLAEDLDIFFEAIKSDGTLNHLNERFFGHADDANPVGSLTFFRRVERRLPRYQDLIEQIATEHNMDWRLLAAVAYQESHWNPRARSQTGVRGMMMLTLGTARDLGIENRLDVASSLRGGATYFNKMRKRLPNTIKEPDRSWFALAAYNVGFGHLIDARTITEFHGADPNRWADVKRYLPLLEKKQWHRFTRHGHARGREPVQYVQNIRHFSDLLEWRFPYSDAEQAAFRQNLDKNRVNERSINIESYEDSVIQKAESEEPVVEKTADNKLTLNISASLTLKTA</sequence>
<dbReference type="GO" id="GO:0000270">
    <property type="term" value="P:peptidoglycan metabolic process"/>
    <property type="evidence" value="ECO:0007669"/>
    <property type="project" value="InterPro"/>
</dbReference>
<evidence type="ECO:0000256" key="4">
    <source>
        <dbReference type="ARBA" id="ARBA00022729"/>
    </source>
</evidence>